<evidence type="ECO:0000313" key="2">
    <source>
        <dbReference type="EMBL" id="RRB17566.1"/>
    </source>
</evidence>
<accession>A0A3P1CWV7</accession>
<dbReference type="PANTHER" id="PTHR35399">
    <property type="entry name" value="SLR8030 PROTEIN"/>
    <property type="match status" value="1"/>
</dbReference>
<protein>
    <recommendedName>
        <fullName evidence="4">DUF839 domain-containing protein</fullName>
    </recommendedName>
</protein>
<organism evidence="2 3">
    <name type="scientific">Larkinella knui</name>
    <dbReference type="NCBI Taxonomy" id="2025310"/>
    <lineage>
        <taxon>Bacteria</taxon>
        <taxon>Pseudomonadati</taxon>
        <taxon>Bacteroidota</taxon>
        <taxon>Cytophagia</taxon>
        <taxon>Cytophagales</taxon>
        <taxon>Spirosomataceae</taxon>
        <taxon>Larkinella</taxon>
    </lineage>
</organism>
<name>A0A3P1CWV7_9BACT</name>
<comment type="caution">
    <text evidence="2">The sequence shown here is derived from an EMBL/GenBank/DDBJ whole genome shotgun (WGS) entry which is preliminary data.</text>
</comment>
<gene>
    <name evidence="2" type="ORF">EHT87_04580</name>
</gene>
<keyword evidence="3" id="KW-1185">Reference proteome</keyword>
<reference evidence="2 3" key="1">
    <citation type="submission" date="2018-11" db="EMBL/GenBank/DDBJ databases">
        <authorList>
            <person name="Zhou Z."/>
            <person name="Wang G."/>
        </authorList>
    </citation>
    <scope>NUCLEOTIDE SEQUENCE [LARGE SCALE GENOMIC DNA]</scope>
    <source>
        <strain evidence="2 3">KCTC42998</strain>
    </source>
</reference>
<dbReference type="PANTHER" id="PTHR35399:SF2">
    <property type="entry name" value="DUF839 DOMAIN-CONTAINING PROTEIN"/>
    <property type="match status" value="1"/>
</dbReference>
<dbReference type="RefSeq" id="WP_124904302.1">
    <property type="nucleotide sequence ID" value="NZ_RQJP01000001.1"/>
</dbReference>
<proteinExistence type="predicted"/>
<evidence type="ECO:0000313" key="3">
    <source>
        <dbReference type="Proteomes" id="UP000274271"/>
    </source>
</evidence>
<keyword evidence="1" id="KW-0732">Signal</keyword>
<feature type="signal peptide" evidence="1">
    <location>
        <begin position="1"/>
        <end position="23"/>
    </location>
</feature>
<dbReference type="EMBL" id="RQJP01000001">
    <property type="protein sequence ID" value="RRB17566.1"/>
    <property type="molecule type" value="Genomic_DNA"/>
</dbReference>
<evidence type="ECO:0008006" key="4">
    <source>
        <dbReference type="Google" id="ProtNLM"/>
    </source>
</evidence>
<dbReference type="AlphaFoldDB" id="A0A3P1CWV7"/>
<sequence>MSTFPFFFSSKSLVFAVSILALAGCHKDDKGGSGTTNPDVVLKAHSVSPPLVKALPGFESLEILPLISSDDKLEQSPGFVFAGEPDGAGLLKNPTGDGYILLTNHEIIRSLSRVYLDKTFKPVKGEYLLDAEGGLWRLCSATLATPAEHGFGPIFLTAGESDAEGRVHAIDPVGAADKKNSSRTLPALGKASFENALPLPKGAYPNKTVILMSEDEGNGQVTLYVSNTVGDLQNGKLYTLRRTNLDPVEKTMQADQRYDVEFVEIANAKTATGAQIAAQQLEKNAIQFARVEDIDYRKGSAANGREVFFAVTGSFASDRVQWGRVYHLELDASDPLKGKLSFIAEGYSNPGKSLVNPDNICVTENYVYIGEDGDAPISTPDHDGRIWQYGIATKQLKPFLEMNHRRSDAEFQKKFNLIGHQGISTWEYGAMTDISEVVGISNTFLINLQPHTWRDTKFVNADGSSITKDVNIYDNAIGNMGEGGQIVLVRGVPK</sequence>
<feature type="chain" id="PRO_5018078575" description="DUF839 domain-containing protein" evidence="1">
    <location>
        <begin position="24"/>
        <end position="494"/>
    </location>
</feature>
<evidence type="ECO:0000256" key="1">
    <source>
        <dbReference type="SAM" id="SignalP"/>
    </source>
</evidence>
<dbReference type="OrthoDB" id="727757at2"/>
<dbReference type="Proteomes" id="UP000274271">
    <property type="component" value="Unassembled WGS sequence"/>
</dbReference>